<comment type="caution">
    <text evidence="3">The sequence shown here is derived from an EMBL/GenBank/DDBJ whole genome shotgun (WGS) entry which is preliminary data.</text>
</comment>
<keyword evidence="1" id="KW-0408">Iron</keyword>
<protein>
    <submittedName>
        <fullName evidence="3">FeoA domain protein</fullName>
    </submittedName>
</protein>
<reference evidence="3 4" key="2">
    <citation type="journal article" date="2013" name="PLoS ONE">
        <title>INDIGO - INtegrated Data Warehouse of MIcrobial GenOmes with Examples from the Red Sea Extremophiles.</title>
        <authorList>
            <person name="Alam I."/>
            <person name="Antunes A."/>
            <person name="Kamau A.A."/>
            <person name="Ba Alawi W."/>
            <person name="Kalkatawi M."/>
            <person name="Stingl U."/>
            <person name="Bajic V.B."/>
        </authorList>
    </citation>
    <scope>NUCLEOTIDE SEQUENCE [LARGE SCALE GENOMIC DNA]</scope>
    <source>
        <strain evidence="3 4">SSD-17B</strain>
    </source>
</reference>
<feature type="domain" description="Ferrous iron transporter FeoA-like" evidence="2">
    <location>
        <begin position="4"/>
        <end position="77"/>
    </location>
</feature>
<dbReference type="Proteomes" id="UP000005707">
    <property type="component" value="Unassembled WGS sequence"/>
</dbReference>
<evidence type="ECO:0000259" key="2">
    <source>
        <dbReference type="SMART" id="SM00899"/>
    </source>
</evidence>
<dbReference type="SUPFAM" id="SSF50037">
    <property type="entry name" value="C-terminal domain of transcriptional repressors"/>
    <property type="match status" value="1"/>
</dbReference>
<dbReference type="RefSeq" id="WP_008826444.1">
    <property type="nucleotide sequence ID" value="NZ_AFNU02000001.1"/>
</dbReference>
<proteinExistence type="predicted"/>
<reference evidence="3 4" key="1">
    <citation type="journal article" date="2011" name="J. Bacteriol.">
        <title>Genome sequence of Haloplasma contractile, an unusual contractile bacterium from a deep-sea anoxic brine lake.</title>
        <authorList>
            <person name="Antunes A."/>
            <person name="Alam I."/>
            <person name="El Dorry H."/>
            <person name="Siam R."/>
            <person name="Robertson A."/>
            <person name="Bajic V.B."/>
            <person name="Stingl U."/>
        </authorList>
    </citation>
    <scope>NUCLEOTIDE SEQUENCE [LARGE SCALE GENOMIC DNA]</scope>
    <source>
        <strain evidence="3 4">SSD-17B</strain>
    </source>
</reference>
<keyword evidence="4" id="KW-1185">Reference proteome</keyword>
<dbReference type="STRING" id="1033810.HLPCO_000100"/>
<sequence length="78" mass="9066">MEQKSVYDMDIGEKGVISDLLNFDIKTRHRFLDLGIAPQSKITLLNRVNFKHLYLIEVDDVEFCIRKVDAKNVIVTIE</sequence>
<dbReference type="Pfam" id="PF04023">
    <property type="entry name" value="FeoA"/>
    <property type="match status" value="1"/>
</dbReference>
<evidence type="ECO:0000313" key="4">
    <source>
        <dbReference type="Proteomes" id="UP000005707"/>
    </source>
</evidence>
<dbReference type="InterPro" id="IPR007167">
    <property type="entry name" value="Fe-transptr_FeoA-like"/>
</dbReference>
<dbReference type="InParanoid" id="U2FR26"/>
<dbReference type="GO" id="GO:0046914">
    <property type="term" value="F:transition metal ion binding"/>
    <property type="evidence" value="ECO:0007669"/>
    <property type="project" value="InterPro"/>
</dbReference>
<gene>
    <name evidence="3" type="ORF">HLPCO_000100</name>
</gene>
<evidence type="ECO:0000256" key="1">
    <source>
        <dbReference type="ARBA" id="ARBA00023004"/>
    </source>
</evidence>
<organism evidence="3 4">
    <name type="scientific">Haloplasma contractile SSD-17B</name>
    <dbReference type="NCBI Taxonomy" id="1033810"/>
    <lineage>
        <taxon>Bacteria</taxon>
        <taxon>Bacillati</taxon>
        <taxon>Mycoplasmatota</taxon>
        <taxon>Mollicutes</taxon>
        <taxon>Haloplasmatales</taxon>
        <taxon>Haloplasmataceae</taxon>
        <taxon>Haloplasma</taxon>
    </lineage>
</organism>
<dbReference type="EMBL" id="AFNU02000001">
    <property type="protein sequence ID" value="ERJ13449.1"/>
    <property type="molecule type" value="Genomic_DNA"/>
</dbReference>
<dbReference type="SMART" id="SM00899">
    <property type="entry name" value="FeoA"/>
    <property type="match status" value="1"/>
</dbReference>
<dbReference type="eggNOG" id="ENOG5033K5J">
    <property type="taxonomic scope" value="Bacteria"/>
</dbReference>
<evidence type="ECO:0000313" key="3">
    <source>
        <dbReference type="EMBL" id="ERJ13449.1"/>
    </source>
</evidence>
<name>U2FR26_9MOLU</name>
<dbReference type="Gene3D" id="2.30.30.90">
    <property type="match status" value="1"/>
</dbReference>
<dbReference type="InterPro" id="IPR008988">
    <property type="entry name" value="Transcriptional_repressor_C"/>
</dbReference>
<dbReference type="OrthoDB" id="9811076at2"/>
<accession>U2FR26</accession>
<dbReference type="InterPro" id="IPR038157">
    <property type="entry name" value="FeoA_core_dom"/>
</dbReference>
<dbReference type="AlphaFoldDB" id="U2FR26"/>